<feature type="non-terminal residue" evidence="10">
    <location>
        <position position="530"/>
    </location>
</feature>
<feature type="transmembrane region" description="Helical" evidence="8">
    <location>
        <begin position="274"/>
        <end position="297"/>
    </location>
</feature>
<dbReference type="Pfam" id="PF00083">
    <property type="entry name" value="Sugar_tr"/>
    <property type="match status" value="1"/>
</dbReference>
<evidence type="ECO:0000313" key="11">
    <source>
        <dbReference type="Proteomes" id="UP000258309"/>
    </source>
</evidence>
<feature type="domain" description="Major facilitator superfamily (MFS) profile" evidence="9">
    <location>
        <begin position="13"/>
        <end position="462"/>
    </location>
</feature>
<dbReference type="SUPFAM" id="SSF103473">
    <property type="entry name" value="MFS general substrate transporter"/>
    <property type="match status" value="1"/>
</dbReference>
<evidence type="ECO:0000256" key="2">
    <source>
        <dbReference type="ARBA" id="ARBA00010992"/>
    </source>
</evidence>
<dbReference type="InterPro" id="IPR050360">
    <property type="entry name" value="MFS_Sugar_Transporters"/>
</dbReference>
<evidence type="ECO:0000256" key="7">
    <source>
        <dbReference type="SAM" id="MobiDB-lite"/>
    </source>
</evidence>
<keyword evidence="4 8" id="KW-0812">Transmembrane</keyword>
<dbReference type="InterPro" id="IPR003663">
    <property type="entry name" value="Sugar/inositol_transpt"/>
</dbReference>
<feature type="transmembrane region" description="Helical" evidence="8">
    <location>
        <begin position="374"/>
        <end position="397"/>
    </location>
</feature>
<dbReference type="FunFam" id="1.20.1250.20:FF:000134">
    <property type="entry name" value="MFS sugar transporter protein"/>
    <property type="match status" value="1"/>
</dbReference>
<feature type="non-terminal residue" evidence="10">
    <location>
        <position position="1"/>
    </location>
</feature>
<dbReference type="GO" id="GO:0016020">
    <property type="term" value="C:membrane"/>
    <property type="evidence" value="ECO:0007669"/>
    <property type="project" value="UniProtKB-SubCell"/>
</dbReference>
<evidence type="ECO:0000259" key="9">
    <source>
        <dbReference type="PROSITE" id="PS50850"/>
    </source>
</evidence>
<comment type="similarity">
    <text evidence="2">Belongs to the major facilitator superfamily. Sugar transporter (TC 2.A.1.1) family.</text>
</comment>
<sequence>MGRLIPNTFNLIVVLYVALGSTACSYGLSVIGSTIGQPTFYTGLNMAPPGTPGYSKTANLISAYNGVNSGGAIMGAAFTSWFADWAGRKRSIQLGALILTIGGAISAGSVNPAMFMVARTIAGVGIGMLITSIPMYQSEVSTPESRGFMCCMHGVMFAVGYSLSAWIGFGTYFSPKDSSFGWRFPLAFQCGPSLVLLIGSEFLPFSPRWLLQKDRPEEALAVLKKLHVSKEDPEGHEAQREFYQMRKQLELDRSIKASTGAFEIFRTPSNRKRALFAFFFMFGNMFTGILVVTNYGILLYEAIGLHGFMPLLLSGIYVLITFPCNVFTALYVDRIGRRTLLLVGLGGCTIANIFECALQAQYLGSNNKQGLNAAIFFIFFFIIFWACCLDATQYLYTAEIFPTHIRSQGTAIGMAGLFCGTLVVLVAGPIALNDIGWKFYLVLIIPPAIEWICVYLWFPETKQRSLEDIAEAFGDKVAVHYYHATLEEQAAYVKDDVEKNGKIDTTSEHAEKNSEMSVTNEHVENQLSDK</sequence>
<feature type="transmembrane region" description="Helical" evidence="8">
    <location>
        <begin position="12"/>
        <end position="41"/>
    </location>
</feature>
<dbReference type="InterPro" id="IPR005829">
    <property type="entry name" value="Sugar_transporter_CS"/>
</dbReference>
<protein>
    <recommendedName>
        <fullName evidence="9">Major facilitator superfamily (MFS) profile domain-containing protein</fullName>
    </recommendedName>
</protein>
<dbReference type="GO" id="GO:0005351">
    <property type="term" value="F:carbohydrate:proton symporter activity"/>
    <property type="evidence" value="ECO:0007669"/>
    <property type="project" value="TreeGrafter"/>
</dbReference>
<dbReference type="PROSITE" id="PS00216">
    <property type="entry name" value="SUGAR_TRANSPORT_1"/>
    <property type="match status" value="2"/>
</dbReference>
<feature type="transmembrane region" description="Helical" evidence="8">
    <location>
        <begin position="116"/>
        <end position="136"/>
    </location>
</feature>
<feature type="transmembrane region" description="Helical" evidence="8">
    <location>
        <begin position="437"/>
        <end position="458"/>
    </location>
</feature>
<proteinExistence type="inferred from homology"/>
<reference evidence="10 11" key="1">
    <citation type="submission" date="2018-05" db="EMBL/GenBank/DDBJ databases">
        <title>Draft genome sequence of Scytalidium lignicola DSM 105466, a ubiquitous saprotrophic fungus.</title>
        <authorList>
            <person name="Buettner E."/>
            <person name="Gebauer A.M."/>
            <person name="Hofrichter M."/>
            <person name="Liers C."/>
            <person name="Kellner H."/>
        </authorList>
    </citation>
    <scope>NUCLEOTIDE SEQUENCE [LARGE SCALE GENOMIC DNA]</scope>
    <source>
        <strain evidence="10 11">DSM 105466</strain>
    </source>
</reference>
<comment type="subcellular location">
    <subcellularLocation>
        <location evidence="1">Membrane</location>
        <topology evidence="1">Multi-pass membrane protein</topology>
    </subcellularLocation>
</comment>
<keyword evidence="3" id="KW-0813">Transport</keyword>
<dbReference type="PANTHER" id="PTHR48022:SF38">
    <property type="entry name" value="MAJOR FACILITATOR SUPERFAMILY (MFS) PROFILE DOMAIN-CONTAINING PROTEIN-RELATED"/>
    <property type="match status" value="1"/>
</dbReference>
<organism evidence="10 11">
    <name type="scientific">Scytalidium lignicola</name>
    <name type="common">Hyphomycete</name>
    <dbReference type="NCBI Taxonomy" id="5539"/>
    <lineage>
        <taxon>Eukaryota</taxon>
        <taxon>Fungi</taxon>
        <taxon>Dikarya</taxon>
        <taxon>Ascomycota</taxon>
        <taxon>Pezizomycotina</taxon>
        <taxon>Leotiomycetes</taxon>
        <taxon>Leotiomycetes incertae sedis</taxon>
        <taxon>Scytalidium</taxon>
    </lineage>
</organism>
<keyword evidence="5 8" id="KW-1133">Transmembrane helix</keyword>
<feature type="transmembrane region" description="Helical" evidence="8">
    <location>
        <begin position="186"/>
        <end position="205"/>
    </location>
</feature>
<dbReference type="InterPro" id="IPR020846">
    <property type="entry name" value="MFS_dom"/>
</dbReference>
<dbReference type="InterPro" id="IPR036259">
    <property type="entry name" value="MFS_trans_sf"/>
</dbReference>
<feature type="transmembrane region" description="Helical" evidence="8">
    <location>
        <begin position="61"/>
        <end position="82"/>
    </location>
</feature>
<dbReference type="Gene3D" id="1.20.1250.20">
    <property type="entry name" value="MFS general substrate transporter like domains"/>
    <property type="match status" value="1"/>
</dbReference>
<evidence type="ECO:0000256" key="3">
    <source>
        <dbReference type="ARBA" id="ARBA00022448"/>
    </source>
</evidence>
<feature type="transmembrane region" description="Helical" evidence="8">
    <location>
        <begin position="94"/>
        <end position="110"/>
    </location>
</feature>
<feature type="compositionally biased region" description="Basic and acidic residues" evidence="7">
    <location>
        <begin position="521"/>
        <end position="530"/>
    </location>
</feature>
<accession>A0A3E2GW52</accession>
<keyword evidence="6 8" id="KW-0472">Membrane</keyword>
<dbReference type="OrthoDB" id="6612291at2759"/>
<evidence type="ECO:0000256" key="1">
    <source>
        <dbReference type="ARBA" id="ARBA00004141"/>
    </source>
</evidence>
<keyword evidence="11" id="KW-1185">Reference proteome</keyword>
<evidence type="ECO:0000256" key="5">
    <source>
        <dbReference type="ARBA" id="ARBA00022989"/>
    </source>
</evidence>
<gene>
    <name evidence="10" type="ORF">B7463_g11082</name>
</gene>
<feature type="transmembrane region" description="Helical" evidence="8">
    <location>
        <begin position="409"/>
        <end position="431"/>
    </location>
</feature>
<feature type="compositionally biased region" description="Basic and acidic residues" evidence="7">
    <location>
        <begin position="502"/>
        <end position="514"/>
    </location>
</feature>
<feature type="transmembrane region" description="Helical" evidence="8">
    <location>
        <begin position="309"/>
        <end position="332"/>
    </location>
</feature>
<dbReference type="EMBL" id="NCSJ02000348">
    <property type="protein sequence ID" value="RFU25257.1"/>
    <property type="molecule type" value="Genomic_DNA"/>
</dbReference>
<name>A0A3E2GW52_SCYLI</name>
<dbReference type="PANTHER" id="PTHR48022">
    <property type="entry name" value="PLASTIDIC GLUCOSE TRANSPORTER 4"/>
    <property type="match status" value="1"/>
</dbReference>
<feature type="transmembrane region" description="Helical" evidence="8">
    <location>
        <begin position="148"/>
        <end position="174"/>
    </location>
</feature>
<dbReference type="InterPro" id="IPR005828">
    <property type="entry name" value="MFS_sugar_transport-like"/>
</dbReference>
<dbReference type="PROSITE" id="PS00217">
    <property type="entry name" value="SUGAR_TRANSPORT_2"/>
    <property type="match status" value="1"/>
</dbReference>
<dbReference type="AlphaFoldDB" id="A0A3E2GW52"/>
<evidence type="ECO:0000256" key="6">
    <source>
        <dbReference type="ARBA" id="ARBA00023136"/>
    </source>
</evidence>
<dbReference type="PROSITE" id="PS50850">
    <property type="entry name" value="MFS"/>
    <property type="match status" value="1"/>
</dbReference>
<dbReference type="PRINTS" id="PR00171">
    <property type="entry name" value="SUGRTRNSPORT"/>
</dbReference>
<feature type="transmembrane region" description="Helical" evidence="8">
    <location>
        <begin position="339"/>
        <end position="362"/>
    </location>
</feature>
<comment type="caution">
    <text evidence="10">The sequence shown here is derived from an EMBL/GenBank/DDBJ whole genome shotgun (WGS) entry which is preliminary data.</text>
</comment>
<dbReference type="PROSITE" id="PS51257">
    <property type="entry name" value="PROKAR_LIPOPROTEIN"/>
    <property type="match status" value="1"/>
</dbReference>
<evidence type="ECO:0000256" key="4">
    <source>
        <dbReference type="ARBA" id="ARBA00022692"/>
    </source>
</evidence>
<dbReference type="Proteomes" id="UP000258309">
    <property type="component" value="Unassembled WGS sequence"/>
</dbReference>
<feature type="region of interest" description="Disordered" evidence="7">
    <location>
        <begin position="502"/>
        <end position="530"/>
    </location>
</feature>
<evidence type="ECO:0000313" key="10">
    <source>
        <dbReference type="EMBL" id="RFU25257.1"/>
    </source>
</evidence>
<evidence type="ECO:0000256" key="8">
    <source>
        <dbReference type="SAM" id="Phobius"/>
    </source>
</evidence>